<proteinExistence type="predicted"/>
<organism evidence="1 2">
    <name type="scientific">Cucumis sativus</name>
    <name type="common">Cucumber</name>
    <dbReference type="NCBI Taxonomy" id="3659"/>
    <lineage>
        <taxon>Eukaryota</taxon>
        <taxon>Viridiplantae</taxon>
        <taxon>Streptophyta</taxon>
        <taxon>Embryophyta</taxon>
        <taxon>Tracheophyta</taxon>
        <taxon>Spermatophyta</taxon>
        <taxon>Magnoliopsida</taxon>
        <taxon>eudicotyledons</taxon>
        <taxon>Gunneridae</taxon>
        <taxon>Pentapetalae</taxon>
        <taxon>rosids</taxon>
        <taxon>fabids</taxon>
        <taxon>Cucurbitales</taxon>
        <taxon>Cucurbitaceae</taxon>
        <taxon>Benincaseae</taxon>
        <taxon>Cucumis</taxon>
    </lineage>
</organism>
<dbReference type="PANTHER" id="PTHR35730:SF2">
    <property type="entry name" value="KINETOCHORE PROTEIN SPC24 HOMOLOG-RELATED"/>
    <property type="match status" value="1"/>
</dbReference>
<evidence type="ECO:0000313" key="1">
    <source>
        <dbReference type="EMBL" id="KGN54400.1"/>
    </source>
</evidence>
<name>A0A0A0KXM7_CUCSA</name>
<dbReference type="Gramene" id="KGN54400">
    <property type="protein sequence ID" value="KGN54400"/>
    <property type="gene ID" value="Csa_4G312820"/>
</dbReference>
<dbReference type="EMBL" id="CM002925">
    <property type="protein sequence ID" value="KGN54400.1"/>
    <property type="molecule type" value="Genomic_DNA"/>
</dbReference>
<dbReference type="InterPro" id="IPR044951">
    <property type="entry name" value="SPC24-like"/>
</dbReference>
<dbReference type="OMA" id="DICNELW"/>
<sequence length="102" mass="11994">MRLVFFNTLVTNEINELECRRVSVQERKQAMKKLEQQELWAQRKLSMYASVTDIIPNMEDQSKISGHIVDRNKRVVQKFEFDPAKISSFDTCNGLWNMINSP</sequence>
<reference evidence="1 2" key="4">
    <citation type="journal article" date="2011" name="BMC Genomics">
        <title>RNA-Seq improves annotation of protein-coding genes in the cucumber genome.</title>
        <authorList>
            <person name="Li Z."/>
            <person name="Zhang Z."/>
            <person name="Yan P."/>
            <person name="Huang S."/>
            <person name="Fei Z."/>
            <person name="Lin K."/>
        </authorList>
    </citation>
    <scope>NUCLEOTIDE SEQUENCE [LARGE SCALE GENOMIC DNA]</scope>
    <source>
        <strain evidence="2">cv. 9930</strain>
    </source>
</reference>
<protein>
    <submittedName>
        <fullName evidence="1">Uncharacterized protein</fullName>
    </submittedName>
</protein>
<gene>
    <name evidence="1" type="ORF">Csa_4G312820</name>
</gene>
<dbReference type="GO" id="GO:0051983">
    <property type="term" value="P:regulation of chromosome segregation"/>
    <property type="evidence" value="ECO:0007669"/>
    <property type="project" value="InterPro"/>
</dbReference>
<evidence type="ECO:0000313" key="2">
    <source>
        <dbReference type="Proteomes" id="UP000029981"/>
    </source>
</evidence>
<dbReference type="AlphaFoldDB" id="A0A0A0KXM7"/>
<reference evidence="1 2" key="3">
    <citation type="journal article" date="2010" name="BMC Genomics">
        <title>Transcriptome sequencing and comparative analysis of cucumber flowers with different sex types.</title>
        <authorList>
            <person name="Guo S."/>
            <person name="Zheng Y."/>
            <person name="Joung J.G."/>
            <person name="Liu S."/>
            <person name="Zhang Z."/>
            <person name="Crasta O.R."/>
            <person name="Sobral B.W."/>
            <person name="Xu Y."/>
            <person name="Huang S."/>
            <person name="Fei Z."/>
        </authorList>
    </citation>
    <scope>NUCLEOTIDE SEQUENCE [LARGE SCALE GENOMIC DNA]</scope>
    <source>
        <strain evidence="2">cv. 9930</strain>
    </source>
</reference>
<keyword evidence="2" id="KW-1185">Reference proteome</keyword>
<dbReference type="PANTHER" id="PTHR35730">
    <property type="entry name" value="KINETOCHORE PROTEIN SPC24 HOMOLOG-RELATED"/>
    <property type="match status" value="1"/>
</dbReference>
<dbReference type="Proteomes" id="UP000029981">
    <property type="component" value="Chromosome 4"/>
</dbReference>
<reference evidence="1 2" key="1">
    <citation type="journal article" date="2009" name="Nat. Genet.">
        <title>The genome of the cucumber, Cucumis sativus L.</title>
        <authorList>
            <person name="Huang S."/>
            <person name="Li R."/>
            <person name="Zhang Z."/>
            <person name="Li L."/>
            <person name="Gu X."/>
            <person name="Fan W."/>
            <person name="Lucas W.J."/>
            <person name="Wang X."/>
            <person name="Xie B."/>
            <person name="Ni P."/>
            <person name="Ren Y."/>
            <person name="Zhu H."/>
            <person name="Li J."/>
            <person name="Lin K."/>
            <person name="Jin W."/>
            <person name="Fei Z."/>
            <person name="Li G."/>
            <person name="Staub J."/>
            <person name="Kilian A."/>
            <person name="van der Vossen E.A."/>
            <person name="Wu Y."/>
            <person name="Guo J."/>
            <person name="He J."/>
            <person name="Jia Z."/>
            <person name="Ren Y."/>
            <person name="Tian G."/>
            <person name="Lu Y."/>
            <person name="Ruan J."/>
            <person name="Qian W."/>
            <person name="Wang M."/>
            <person name="Huang Q."/>
            <person name="Li B."/>
            <person name="Xuan Z."/>
            <person name="Cao J."/>
            <person name="Asan"/>
            <person name="Wu Z."/>
            <person name="Zhang J."/>
            <person name="Cai Q."/>
            <person name="Bai Y."/>
            <person name="Zhao B."/>
            <person name="Han Y."/>
            <person name="Li Y."/>
            <person name="Li X."/>
            <person name="Wang S."/>
            <person name="Shi Q."/>
            <person name="Liu S."/>
            <person name="Cho W.K."/>
            <person name="Kim J.Y."/>
            <person name="Xu Y."/>
            <person name="Heller-Uszynska K."/>
            <person name="Miao H."/>
            <person name="Cheng Z."/>
            <person name="Zhang S."/>
            <person name="Wu J."/>
            <person name="Yang Y."/>
            <person name="Kang H."/>
            <person name="Li M."/>
            <person name="Liang H."/>
            <person name="Ren X."/>
            <person name="Shi Z."/>
            <person name="Wen M."/>
            <person name="Jian M."/>
            <person name="Yang H."/>
            <person name="Zhang G."/>
            <person name="Yang Z."/>
            <person name="Chen R."/>
            <person name="Liu S."/>
            <person name="Li J."/>
            <person name="Ma L."/>
            <person name="Liu H."/>
            <person name="Zhou Y."/>
            <person name="Zhao J."/>
            <person name="Fang X."/>
            <person name="Li G."/>
            <person name="Fang L."/>
            <person name="Li Y."/>
            <person name="Liu D."/>
            <person name="Zheng H."/>
            <person name="Zhang Y."/>
            <person name="Qin N."/>
            <person name="Li Z."/>
            <person name="Yang G."/>
            <person name="Yang S."/>
            <person name="Bolund L."/>
            <person name="Kristiansen K."/>
            <person name="Zheng H."/>
            <person name="Li S."/>
            <person name="Zhang X."/>
            <person name="Yang H."/>
            <person name="Wang J."/>
            <person name="Sun R."/>
            <person name="Zhang B."/>
            <person name="Jiang S."/>
            <person name="Wang J."/>
            <person name="Du Y."/>
            <person name="Li S."/>
        </authorList>
    </citation>
    <scope>NUCLEOTIDE SEQUENCE [LARGE SCALE GENOMIC DNA]</scope>
    <source>
        <strain evidence="2">cv. 9930</strain>
    </source>
</reference>
<dbReference type="STRING" id="3659.A0A0A0KXM7"/>
<reference evidence="1 2" key="2">
    <citation type="journal article" date="2009" name="PLoS ONE">
        <title>An integrated genetic and cytogenetic map of the cucumber genome.</title>
        <authorList>
            <person name="Ren Y."/>
            <person name="Zhang Z."/>
            <person name="Liu J."/>
            <person name="Staub J.E."/>
            <person name="Han Y."/>
            <person name="Cheng Z."/>
            <person name="Li X."/>
            <person name="Lu J."/>
            <person name="Miao H."/>
            <person name="Kang H."/>
            <person name="Xie B."/>
            <person name="Gu X."/>
            <person name="Wang X."/>
            <person name="Du Y."/>
            <person name="Jin W."/>
            <person name="Huang S."/>
        </authorList>
    </citation>
    <scope>NUCLEOTIDE SEQUENCE [LARGE SCALE GENOMIC DNA]</scope>
    <source>
        <strain evidence="2">cv. 9930</strain>
    </source>
</reference>
<accession>A0A0A0KXM7</accession>
<dbReference type="Gene3D" id="3.30.160.570">
    <property type="entry name" value="Ncd80 complex, Spc24 subunit"/>
    <property type="match status" value="1"/>
</dbReference>